<reference evidence="2 3" key="1">
    <citation type="submission" date="2024-09" db="EMBL/GenBank/DDBJ databases">
        <authorList>
            <person name="Zhang Z.-H."/>
        </authorList>
    </citation>
    <scope>NUCLEOTIDE SEQUENCE [LARGE SCALE GENOMIC DNA]</scope>
    <source>
        <strain evidence="2 3">HHTR114</strain>
    </source>
</reference>
<dbReference type="Pfam" id="PF09539">
    <property type="entry name" value="DUF2385"/>
    <property type="match status" value="1"/>
</dbReference>
<keyword evidence="1" id="KW-0732">Signal</keyword>
<dbReference type="InterPro" id="IPR012645">
    <property type="entry name" value="CHP02301"/>
</dbReference>
<sequence length="149" mass="16996">MTVRRLIAVLIASLATGLISVAAAQDLETYQQRQRDLTALATLFGEMHHLRRTCEPQFEADVWRERMQKLLELEEPQDAEREALVQGFNQGYRDAQRRYPGCDRRARDYAASRAAQGDVIVARLTQALRQEQEDDAFANSPYVITPTTD</sequence>
<evidence type="ECO:0000256" key="1">
    <source>
        <dbReference type="SAM" id="SignalP"/>
    </source>
</evidence>
<dbReference type="RefSeq" id="WP_379882468.1">
    <property type="nucleotide sequence ID" value="NZ_JBHPON010000002.1"/>
</dbReference>
<evidence type="ECO:0000313" key="2">
    <source>
        <dbReference type="EMBL" id="MFC6036303.1"/>
    </source>
</evidence>
<protein>
    <submittedName>
        <fullName evidence="2">TIGR02301 family protein</fullName>
    </submittedName>
</protein>
<dbReference type="NCBIfam" id="TIGR02301">
    <property type="entry name" value="TIGR02301 family protein"/>
    <property type="match status" value="1"/>
</dbReference>
<name>A0ABW1L0T6_9PROT</name>
<keyword evidence="3" id="KW-1185">Reference proteome</keyword>
<proteinExistence type="predicted"/>
<comment type="caution">
    <text evidence="2">The sequence shown here is derived from an EMBL/GenBank/DDBJ whole genome shotgun (WGS) entry which is preliminary data.</text>
</comment>
<dbReference type="EMBL" id="JBHPON010000002">
    <property type="protein sequence ID" value="MFC6036303.1"/>
    <property type="molecule type" value="Genomic_DNA"/>
</dbReference>
<feature type="signal peptide" evidence="1">
    <location>
        <begin position="1"/>
        <end position="24"/>
    </location>
</feature>
<dbReference type="Proteomes" id="UP001596116">
    <property type="component" value="Unassembled WGS sequence"/>
</dbReference>
<organism evidence="2 3">
    <name type="scientific">Hyphococcus aureus</name>
    <dbReference type="NCBI Taxonomy" id="2666033"/>
    <lineage>
        <taxon>Bacteria</taxon>
        <taxon>Pseudomonadati</taxon>
        <taxon>Pseudomonadota</taxon>
        <taxon>Alphaproteobacteria</taxon>
        <taxon>Parvularculales</taxon>
        <taxon>Parvularculaceae</taxon>
        <taxon>Hyphococcus</taxon>
    </lineage>
</organism>
<accession>A0ABW1L0T6</accession>
<gene>
    <name evidence="2" type="ORF">ACFMB1_12165</name>
</gene>
<evidence type="ECO:0000313" key="3">
    <source>
        <dbReference type="Proteomes" id="UP001596116"/>
    </source>
</evidence>
<feature type="chain" id="PRO_5046242744" evidence="1">
    <location>
        <begin position="25"/>
        <end position="149"/>
    </location>
</feature>